<feature type="compositionally biased region" description="Low complexity" evidence="1">
    <location>
        <begin position="1138"/>
        <end position="1148"/>
    </location>
</feature>
<organism evidence="3 4">
    <name type="scientific">Acyrthosiphon pisum</name>
    <name type="common">Pea aphid</name>
    <dbReference type="NCBI Taxonomy" id="7029"/>
    <lineage>
        <taxon>Eukaryota</taxon>
        <taxon>Metazoa</taxon>
        <taxon>Ecdysozoa</taxon>
        <taxon>Arthropoda</taxon>
        <taxon>Hexapoda</taxon>
        <taxon>Insecta</taxon>
        <taxon>Pterygota</taxon>
        <taxon>Neoptera</taxon>
        <taxon>Paraneoptera</taxon>
        <taxon>Hemiptera</taxon>
        <taxon>Sternorrhyncha</taxon>
        <taxon>Aphidomorpha</taxon>
        <taxon>Aphidoidea</taxon>
        <taxon>Aphididae</taxon>
        <taxon>Macrosiphini</taxon>
        <taxon>Acyrthosiphon</taxon>
    </lineage>
</organism>
<accession>A0A8R2H698</accession>
<feature type="compositionally biased region" description="Polar residues" evidence="1">
    <location>
        <begin position="397"/>
        <end position="414"/>
    </location>
</feature>
<feature type="compositionally biased region" description="Low complexity" evidence="1">
    <location>
        <begin position="1399"/>
        <end position="1409"/>
    </location>
</feature>
<feature type="compositionally biased region" description="Low complexity" evidence="1">
    <location>
        <begin position="1270"/>
        <end position="1280"/>
    </location>
</feature>
<reference evidence="3" key="2">
    <citation type="submission" date="2022-06" db="UniProtKB">
        <authorList>
            <consortium name="EnsemblMetazoa"/>
        </authorList>
    </citation>
    <scope>IDENTIFICATION</scope>
</reference>
<feature type="compositionally biased region" description="Polar residues" evidence="1">
    <location>
        <begin position="983"/>
        <end position="1002"/>
    </location>
</feature>
<sequence length="1996" mass="207800">MATSCFLCVFLICIAVSHGYHSNIGFKSKNGSMLNKSTNDIGTSSAISNTEFFDKEKKIIAHKNEMTKECVLKLVDDQTNILNFKNNYDQNMELTEDEMVEIIGENLRNFCKDKIIILNNFDNNRFSRSKRSTEKKRYQGQTQTQFVSFGSKNSNQETKNGLAEALSQPDLSRATVSGLNGMGQAQSQSSFGECDECPGQDYRTHSTQVDNSHLVRFPSLRPTNSVPQNENSRPYSISNTNRQAPGLQNEENQREHSINGQYPDTYPGSGTNIKLPGNQDHGYGVRPLVDGQYRGSGTNNKLPGNQYQGYGITPSIDGQYTSSGTNNKLPGNQNQGYGINPSIVGQYPGLGTNNNLPGNRDNGYGNEPYSYGQYPDKNQGSDSKNTTELGNIDSGRVYSSANEQNPNLANTNSPEFKKNVNNDAVNPNTYSINSSPFNPSSWEYANKIDSNNPNLDQQINQSGFPNIPSGLGHGILTPHNTPNSEWTRPSYNPQVPVTTSIGHQNKPANYPPIFIPNHQQQMPNVLGQLTPSMPISSDANSQNEQRIKNEAAGTIHNGYPLSSNIHGGQDYTTLNLPSLCNFLYQTCLNAMSNNKKLNEFQITNSQNNERIPNEGKQVGITQVPITQQQGYPLYGGGNNQNQIQPSYGLPQDTLGSGVPYVQHPGYTPSGVNLNPIQTSYGQPQSTLGSGGSGYQQPGYASSGGNINQIQPSYGQSQGALGTGGSGVQQPGYIPSGGNINQIQPSYGHSQGTLGSGGTGYQQPGYASSGGNINSIQPSYSQPQGTLGSGGSGYQQPGYASSGGNINQFQPSFGQPHGTLGSGGSGYQQPGYASSGGNINQNQIQPSYGQSHGTLGSGGIGYQQPGYASSGGNLNPIQPSYGQPQSTLSSGGSGVQQSGNVPSGGNINQIQPQGTLGSGGTGVQQPGYASSGRNINQIQPQGTLGSGGSGVQQSGNVPSGVNINQIQPSYGQPHGTLYSGGTGVQQPGYASSGENLNPIQPSYGQPHGTLGSGGSGVQQSGNVPSGVNINQIQPTYGQPQGTLGSGGSGVQQSGNVPSGGNINQIQPQGILGSGGTGVQQPGYASSGGNLNPIQPSYGQPQGTLGSGGSGVQQSGNVPSGGNINQIQPQGTLGSGGSGYQQPGYASSGGNLNQIQPSYGQPHGTLGTGGTSVQQPGYASSGGNLNPIQPSYGQPQGTLGSGGSGVQQSGNVPSGVNINQIQPSYGQPHGTLYSGGTGVQQPGYASSGGNLNPIQPSYGQPHGTLGSGGSGVQQSGNVPSGVNINQIQPTYGQPQGTLGSGGSGVQQSGNVPSGVNINQIQPSYGQPQGTLGSGGSGVQQSGIGPSGVNINQIQPTYGQPQGTLGSDVQQSGNVPSGVNINPIQPSYGQPQGTLGSGGSGVQQSGNVPSGVNINQMQPNYDQPQDTLGSGGTGVQQPGYNLPPGEPNRNRLSSVQSPLDGKRVPQSYPGSYGDNSFRGPSLKPESDIGNINPSLNPIIGGQFGTDISSGGSVTPIDTEGGDAQSMTNVDVDGQETRASASAQGKSKTGMSQTQVSGSYLGTGTFSAQAQTSDSDKGAQSQIVSNTNGTTSTAQGKGGRGQAQSQVLYNSDNGIALGEAQSSGINYGTNTQLQAGIKGGVADAQSTGPGSTSSQAQIGFLPQESNNSTNQKSLFKGSGATSAQAGSYSGQSQSQLFGSYKHGISYNGAAQASSGKKLQNLPKLNMADAKLKIGQLERSYNEVKNQTNALPNVQPIPNVLRSQNQVDNSNVDNQKQQNISSTQTPSILPQESSKNIDVYPEYEDNDEYDEDSDESVNTKSVQTKKETIPKQEQNIILKLDDKHDAQITRDSDSQLKSGQVLDAGQVIPGTNGTKIPNGFRGRVASVAGDHTEAKAIPGGQAQTQTVFLTPGVGSLTVVDKTKLRAQLNKESYVKPIKSFKTEINGGIGKFQPDEKNVQYFTKSSTCGYFSFSCNYVNGAKDGPKICKPNPPPFPCQRTNN</sequence>
<feature type="compositionally biased region" description="Polar residues" evidence="1">
    <location>
        <begin position="421"/>
        <end position="464"/>
    </location>
</feature>
<feature type="compositionally biased region" description="Low complexity" evidence="1">
    <location>
        <begin position="349"/>
        <end position="359"/>
    </location>
</feature>
<feature type="compositionally biased region" description="Polar residues" evidence="1">
    <location>
        <begin position="1169"/>
        <end position="1190"/>
    </location>
</feature>
<dbReference type="OrthoDB" id="7791530at2759"/>
<feature type="compositionally biased region" description="Polar residues" evidence="1">
    <location>
        <begin position="1121"/>
        <end position="1130"/>
    </location>
</feature>
<feature type="compositionally biased region" description="Polar residues" evidence="1">
    <location>
        <begin position="737"/>
        <end position="752"/>
    </location>
</feature>
<feature type="region of interest" description="Disordered" evidence="1">
    <location>
        <begin position="1564"/>
        <end position="1600"/>
    </location>
</feature>
<feature type="compositionally biased region" description="Low complexity" evidence="1">
    <location>
        <begin position="1303"/>
        <end position="1313"/>
    </location>
</feature>
<feature type="region of interest" description="Disordered" evidence="1">
    <location>
        <begin position="683"/>
        <end position="1552"/>
    </location>
</feature>
<feature type="compositionally biased region" description="Polar residues" evidence="1">
    <location>
        <begin position="221"/>
        <end position="243"/>
    </location>
</feature>
<feature type="compositionally biased region" description="Polar residues" evidence="1">
    <location>
        <begin position="865"/>
        <end position="883"/>
    </location>
</feature>
<feature type="compositionally biased region" description="Polar residues" evidence="1">
    <location>
        <begin position="1237"/>
        <end position="1256"/>
    </location>
</feature>
<dbReference type="RefSeq" id="XP_016662360.1">
    <property type="nucleotide sequence ID" value="XM_016806871.2"/>
</dbReference>
<feature type="compositionally biased region" description="Polar residues" evidence="1">
    <location>
        <begin position="316"/>
        <end position="337"/>
    </location>
</feature>
<feature type="compositionally biased region" description="Polar residues" evidence="1">
    <location>
        <begin position="1077"/>
        <end position="1096"/>
    </location>
</feature>
<feature type="compositionally biased region" description="Polar residues" evidence="1">
    <location>
        <begin position="905"/>
        <end position="914"/>
    </location>
</feature>
<feature type="compositionally biased region" description="Low complexity" evidence="1">
    <location>
        <begin position="694"/>
        <end position="704"/>
    </location>
</feature>
<feature type="compositionally biased region" description="Low complexity" evidence="1">
    <location>
        <begin position="1673"/>
        <end position="1688"/>
    </location>
</feature>
<feature type="chain" id="PRO_5035750551" evidence="2">
    <location>
        <begin position="20"/>
        <end position="1996"/>
    </location>
</feature>
<feature type="compositionally biased region" description="Low complexity" evidence="1">
    <location>
        <begin position="950"/>
        <end position="960"/>
    </location>
</feature>
<evidence type="ECO:0000256" key="1">
    <source>
        <dbReference type="SAM" id="MobiDB-lite"/>
    </source>
</evidence>
<feature type="compositionally biased region" description="Acidic residues" evidence="1">
    <location>
        <begin position="1796"/>
        <end position="1810"/>
    </location>
</feature>
<reference evidence="4" key="1">
    <citation type="submission" date="2010-06" db="EMBL/GenBank/DDBJ databases">
        <authorList>
            <person name="Jiang H."/>
            <person name="Abraham K."/>
            <person name="Ali S."/>
            <person name="Alsbrooks S.L."/>
            <person name="Anim B.N."/>
            <person name="Anosike U.S."/>
            <person name="Attaway T."/>
            <person name="Bandaranaike D.P."/>
            <person name="Battles P.K."/>
            <person name="Bell S.N."/>
            <person name="Bell A.V."/>
            <person name="Beltran B."/>
            <person name="Bickham C."/>
            <person name="Bustamante Y."/>
            <person name="Caleb T."/>
            <person name="Canada A."/>
            <person name="Cardenas V."/>
            <person name="Carter K."/>
            <person name="Chacko J."/>
            <person name="Chandrabose M.N."/>
            <person name="Chavez D."/>
            <person name="Chavez A."/>
            <person name="Chen L."/>
            <person name="Chu H.-S."/>
            <person name="Claassen K.J."/>
            <person name="Cockrell R."/>
            <person name="Collins M."/>
            <person name="Cooper J.A."/>
            <person name="Cree A."/>
            <person name="Curry S.M."/>
            <person name="Da Y."/>
            <person name="Dao M.D."/>
            <person name="Das B."/>
            <person name="Davila M.-L."/>
            <person name="Davy-Carroll L."/>
            <person name="Denson S."/>
            <person name="Dinh H."/>
            <person name="Ebong V.E."/>
            <person name="Edwards J.R."/>
            <person name="Egan A."/>
            <person name="El-Daye J."/>
            <person name="Escobedo L."/>
            <person name="Fernandez S."/>
            <person name="Fernando P.R."/>
            <person name="Flagg N."/>
            <person name="Forbes L.D."/>
            <person name="Fowler R.G."/>
            <person name="Fu Q."/>
            <person name="Gabisi R.A."/>
            <person name="Ganer J."/>
            <person name="Garbino Pronczuk A."/>
            <person name="Garcia R.M."/>
            <person name="Garner T."/>
            <person name="Garrett T.E."/>
            <person name="Gonzalez D.A."/>
            <person name="Hamid H."/>
            <person name="Hawkins E.S."/>
            <person name="Hirani K."/>
            <person name="Hogues M.E."/>
            <person name="Hollins B."/>
            <person name="Hsiao C.-H."/>
            <person name="Jabil R."/>
            <person name="James M.L."/>
            <person name="Jhangiani S.N."/>
            <person name="Johnson B."/>
            <person name="Johnson Q."/>
            <person name="Joshi V."/>
            <person name="Kalu J.B."/>
            <person name="Kam C."/>
            <person name="Kashfia A."/>
            <person name="Keebler J."/>
            <person name="Kisamo H."/>
            <person name="Kovar C.L."/>
            <person name="Lago L.A."/>
            <person name="Lai C.-Y."/>
            <person name="Laidlaw J."/>
            <person name="Lara F."/>
            <person name="Le T.-K."/>
            <person name="Lee S.L."/>
            <person name="Legall F.H."/>
            <person name="Lemon S.J."/>
            <person name="Lewis L.R."/>
            <person name="Li B."/>
            <person name="Liu Y."/>
            <person name="Liu Y.-S."/>
            <person name="Lopez J."/>
            <person name="Lozado R.J."/>
            <person name="Lu J."/>
            <person name="Madu R.C."/>
            <person name="Maheshwari M."/>
            <person name="Maheshwari R."/>
            <person name="Malloy K."/>
            <person name="Martinez E."/>
            <person name="Mathew T."/>
            <person name="Mercado I.C."/>
            <person name="Mercado C."/>
            <person name="Meyer B."/>
            <person name="Montgomery K."/>
            <person name="Morgan M.B."/>
            <person name="Munidasa M."/>
            <person name="Nazareth L.V."/>
            <person name="Nelson J."/>
            <person name="Ng B.M."/>
            <person name="Nguyen N.B."/>
            <person name="Nguyen P.Q."/>
            <person name="Nguyen T."/>
            <person name="Obregon M."/>
            <person name="Okwuonu G.O."/>
            <person name="Onwere C.G."/>
            <person name="Orozco G."/>
            <person name="Parra A."/>
            <person name="Patel S."/>
            <person name="Patil S."/>
            <person name="Perez A."/>
            <person name="Perez Y."/>
            <person name="Pham C."/>
            <person name="Primus E.L."/>
            <person name="Pu L.-L."/>
            <person name="Puazo M."/>
            <person name="Qin X."/>
            <person name="Quiroz J.B."/>
            <person name="Reese J."/>
            <person name="Richards S."/>
            <person name="Rives C.M."/>
            <person name="Robberts R."/>
            <person name="Ruiz S.J."/>
            <person name="Ruiz M.J."/>
            <person name="Santibanez J."/>
            <person name="Schneider B.W."/>
            <person name="Sisson I."/>
            <person name="Smith M."/>
            <person name="Sodergren E."/>
            <person name="Song X.-Z."/>
            <person name="Song B.B."/>
            <person name="Summersgill H."/>
            <person name="Thelus R."/>
            <person name="Thornton R.D."/>
            <person name="Trejos Z.Y."/>
            <person name="Usmani K."/>
            <person name="Vattathil S."/>
            <person name="Villasana D."/>
            <person name="Walker D.L."/>
            <person name="Wang S."/>
            <person name="Wang K."/>
            <person name="White C.S."/>
            <person name="Williams A.C."/>
            <person name="Williamson J."/>
            <person name="Wilson K."/>
            <person name="Woghiren I.O."/>
            <person name="Woodworth J.R."/>
            <person name="Worley K.C."/>
            <person name="Wright R.A."/>
            <person name="Wu W."/>
            <person name="Young L."/>
            <person name="Zhang L."/>
            <person name="Zhang J."/>
            <person name="Zhu Y."/>
            <person name="Muzny D.M."/>
            <person name="Weinstock G."/>
            <person name="Gibbs R.A."/>
        </authorList>
    </citation>
    <scope>NUCLEOTIDE SEQUENCE [LARGE SCALE GENOMIC DNA]</scope>
    <source>
        <strain evidence="4">LSR1</strain>
    </source>
</reference>
<dbReference type="EnsemblMetazoa" id="XM_016806871.2">
    <property type="protein sequence ID" value="XP_016662360.1"/>
    <property type="gene ID" value="LOC103310238"/>
</dbReference>
<feature type="region of interest" description="Disordered" evidence="1">
    <location>
        <begin position="1764"/>
        <end position="1822"/>
    </location>
</feature>
<feature type="region of interest" description="Disordered" evidence="1">
    <location>
        <begin position="312"/>
        <end position="489"/>
    </location>
</feature>
<feature type="compositionally biased region" description="Polar residues" evidence="1">
    <location>
        <begin position="837"/>
        <end position="853"/>
    </location>
</feature>
<feature type="compositionally biased region" description="Polar residues" evidence="1">
    <location>
        <begin position="258"/>
        <end position="272"/>
    </location>
</feature>
<feature type="compositionally biased region" description="Low complexity" evidence="1">
    <location>
        <begin position="1204"/>
        <end position="1214"/>
    </location>
</feature>
<keyword evidence="4" id="KW-1185">Reference proteome</keyword>
<feature type="compositionally biased region" description="Low complexity" evidence="1">
    <location>
        <begin position="1764"/>
        <end position="1774"/>
    </location>
</feature>
<feature type="compositionally biased region" description="Polar residues" evidence="1">
    <location>
        <begin position="1658"/>
        <end position="1669"/>
    </location>
</feature>
<evidence type="ECO:0000313" key="3">
    <source>
        <dbReference type="EnsemblMetazoa" id="XP_016662360.1"/>
    </source>
</evidence>
<feature type="compositionally biased region" description="Low complexity" evidence="1">
    <location>
        <begin position="884"/>
        <end position="904"/>
    </location>
</feature>
<feature type="compositionally biased region" description="Polar residues" evidence="1">
    <location>
        <begin position="174"/>
        <end position="191"/>
    </location>
</feature>
<feature type="compositionally biased region" description="Low complexity" evidence="1">
    <location>
        <begin position="1110"/>
        <end position="1120"/>
    </location>
</feature>
<feature type="signal peptide" evidence="2">
    <location>
        <begin position="1"/>
        <end position="19"/>
    </location>
</feature>
<feature type="compositionally biased region" description="Polar residues" evidence="1">
    <location>
        <begin position="1564"/>
        <end position="1591"/>
    </location>
</feature>
<feature type="compositionally biased region" description="Polar residues" evidence="1">
    <location>
        <begin position="1775"/>
        <end position="1791"/>
    </location>
</feature>
<evidence type="ECO:0000256" key="2">
    <source>
        <dbReference type="SAM" id="SignalP"/>
    </source>
</evidence>
<dbReference type="Proteomes" id="UP000007819">
    <property type="component" value="Chromosome A1"/>
</dbReference>
<feature type="compositionally biased region" description="Polar residues" evidence="1">
    <location>
        <begin position="705"/>
        <end position="719"/>
    </location>
</feature>
<feature type="compositionally biased region" description="Polar residues" evidence="1">
    <location>
        <begin position="922"/>
        <end position="937"/>
    </location>
</feature>
<feature type="compositionally biased region" description="Polar residues" evidence="1">
    <location>
        <begin position="376"/>
        <end position="389"/>
    </location>
</feature>
<feature type="compositionally biased region" description="Polar residues" evidence="1">
    <location>
        <begin position="760"/>
        <end position="785"/>
    </location>
</feature>
<feature type="compositionally biased region" description="Polar residues" evidence="1">
    <location>
        <begin position="1346"/>
        <end position="1385"/>
    </location>
</feature>
<feature type="compositionally biased region" description="Polar residues" evidence="1">
    <location>
        <begin position="478"/>
        <end position="489"/>
    </location>
</feature>
<feature type="region of interest" description="Disordered" evidence="1">
    <location>
        <begin position="1658"/>
        <end position="1688"/>
    </location>
</feature>
<feature type="compositionally biased region" description="Polar residues" evidence="1">
    <location>
        <begin position="1533"/>
        <end position="1552"/>
    </location>
</feature>
<keyword evidence="2" id="KW-0732">Signal</keyword>
<feature type="compositionally biased region" description="Low complexity" evidence="1">
    <location>
        <begin position="1336"/>
        <end position="1345"/>
    </location>
</feature>
<feature type="compositionally biased region" description="Polar residues" evidence="1">
    <location>
        <begin position="1410"/>
        <end position="1425"/>
    </location>
</feature>
<feature type="region of interest" description="Disordered" evidence="1">
    <location>
        <begin position="149"/>
        <end position="280"/>
    </location>
</feature>
<protein>
    <submittedName>
        <fullName evidence="3">Uncharacterized protein</fullName>
    </submittedName>
</protein>
<proteinExistence type="predicted"/>
<feature type="compositionally biased region" description="Low complexity" evidence="1">
    <location>
        <begin position="1049"/>
        <end position="1059"/>
    </location>
</feature>
<feature type="compositionally biased region" description="Low complexity" evidence="1">
    <location>
        <begin position="826"/>
        <end position="836"/>
    </location>
</feature>
<feature type="compositionally biased region" description="Polar residues" evidence="1">
    <location>
        <begin position="149"/>
        <end position="159"/>
    </location>
</feature>
<name>A0A8R2H698_ACYPI</name>
<dbReference type="GeneID" id="103310238"/>
<evidence type="ECO:0000313" key="4">
    <source>
        <dbReference type="Proteomes" id="UP000007819"/>
    </source>
</evidence>
<feature type="compositionally biased region" description="Low complexity" evidence="1">
    <location>
        <begin position="793"/>
        <end position="803"/>
    </location>
</feature>
<feature type="compositionally biased region" description="Low complexity" evidence="1">
    <location>
        <begin position="1016"/>
        <end position="1026"/>
    </location>
</feature>